<dbReference type="GO" id="GO:0007166">
    <property type="term" value="P:cell surface receptor signaling pathway"/>
    <property type="evidence" value="ECO:0007669"/>
    <property type="project" value="InterPro"/>
</dbReference>
<evidence type="ECO:0000313" key="17">
    <source>
        <dbReference type="EMBL" id="CAI5777389.1"/>
    </source>
</evidence>
<feature type="domain" description="G-protein coupled receptors family 2 profile 2" evidence="16">
    <location>
        <begin position="370"/>
        <end position="616"/>
    </location>
</feature>
<keyword evidence="5 14" id="KW-0812">Transmembrane</keyword>
<evidence type="ECO:0000256" key="4">
    <source>
        <dbReference type="ARBA" id="ARBA00022536"/>
    </source>
</evidence>
<dbReference type="Pfam" id="PF01825">
    <property type="entry name" value="GPS"/>
    <property type="match status" value="1"/>
</dbReference>
<dbReference type="PROSITE" id="PS50261">
    <property type="entry name" value="G_PROTEIN_RECEP_F2_4"/>
    <property type="match status" value="1"/>
</dbReference>
<dbReference type="AlphaFoldDB" id="A0AA35KHJ8"/>
<evidence type="ECO:0000256" key="6">
    <source>
        <dbReference type="ARBA" id="ARBA00022729"/>
    </source>
</evidence>
<keyword evidence="12" id="KW-0325">Glycoprotein</keyword>
<feature type="transmembrane region" description="Helical" evidence="14">
    <location>
        <begin position="592"/>
        <end position="615"/>
    </location>
</feature>
<dbReference type="Proteomes" id="UP001178461">
    <property type="component" value="Chromosome 6"/>
</dbReference>
<dbReference type="FunFam" id="1.20.1070.10:FF:000054">
    <property type="entry name" value="Adhesion G protein-coupled receptor E3"/>
    <property type="match status" value="1"/>
</dbReference>
<dbReference type="SMART" id="SM00303">
    <property type="entry name" value="GPS"/>
    <property type="match status" value="1"/>
</dbReference>
<keyword evidence="11" id="KW-1015">Disulfide bond</keyword>
<comment type="similarity">
    <text evidence="2">Belongs to the G-protein coupled receptor 2 family. Adhesion G-protein coupled receptor (ADGR) subfamily.</text>
</comment>
<keyword evidence="18" id="KW-1185">Reference proteome</keyword>
<dbReference type="Gene3D" id="2.60.220.50">
    <property type="match status" value="1"/>
</dbReference>
<dbReference type="InterPro" id="IPR057244">
    <property type="entry name" value="GAIN_B"/>
</dbReference>
<dbReference type="InterPro" id="IPR046338">
    <property type="entry name" value="GAIN_dom_sf"/>
</dbReference>
<protein>
    <submittedName>
        <fullName evidence="17">Adhesion G protein-coupled receptor E3-like</fullName>
    </submittedName>
</protein>
<keyword evidence="6" id="KW-0732">Signal</keyword>
<dbReference type="PROSITE" id="PS50221">
    <property type="entry name" value="GAIN_B"/>
    <property type="match status" value="1"/>
</dbReference>
<evidence type="ECO:0000256" key="12">
    <source>
        <dbReference type="ARBA" id="ARBA00023180"/>
    </source>
</evidence>
<keyword evidence="7" id="KW-0677">Repeat</keyword>
<keyword evidence="4" id="KW-0245">EGF-like domain</keyword>
<organism evidence="17 18">
    <name type="scientific">Podarcis lilfordi</name>
    <name type="common">Lilford's wall lizard</name>
    <dbReference type="NCBI Taxonomy" id="74358"/>
    <lineage>
        <taxon>Eukaryota</taxon>
        <taxon>Metazoa</taxon>
        <taxon>Chordata</taxon>
        <taxon>Craniata</taxon>
        <taxon>Vertebrata</taxon>
        <taxon>Euteleostomi</taxon>
        <taxon>Lepidosauria</taxon>
        <taxon>Squamata</taxon>
        <taxon>Bifurcata</taxon>
        <taxon>Unidentata</taxon>
        <taxon>Episquamata</taxon>
        <taxon>Laterata</taxon>
        <taxon>Lacertibaenia</taxon>
        <taxon>Lacertidae</taxon>
        <taxon>Podarcis</taxon>
    </lineage>
</organism>
<evidence type="ECO:0000256" key="8">
    <source>
        <dbReference type="ARBA" id="ARBA00022837"/>
    </source>
</evidence>
<dbReference type="PANTHER" id="PTHR12011">
    <property type="entry name" value="ADHESION G-PROTEIN COUPLED RECEPTOR"/>
    <property type="match status" value="1"/>
</dbReference>
<dbReference type="GO" id="GO:0004930">
    <property type="term" value="F:G protein-coupled receptor activity"/>
    <property type="evidence" value="ECO:0007669"/>
    <property type="project" value="InterPro"/>
</dbReference>
<reference evidence="17" key="1">
    <citation type="submission" date="2022-12" db="EMBL/GenBank/DDBJ databases">
        <authorList>
            <person name="Alioto T."/>
            <person name="Alioto T."/>
            <person name="Gomez Garrido J."/>
        </authorList>
    </citation>
    <scope>NUCLEOTIDE SEQUENCE</scope>
</reference>
<dbReference type="GO" id="GO:0005886">
    <property type="term" value="C:plasma membrane"/>
    <property type="evidence" value="ECO:0007669"/>
    <property type="project" value="UniProtKB-SubCell"/>
</dbReference>
<evidence type="ECO:0000259" key="16">
    <source>
        <dbReference type="PROSITE" id="PS50261"/>
    </source>
</evidence>
<feature type="transmembrane region" description="Helical" evidence="14">
    <location>
        <begin position="368"/>
        <end position="395"/>
    </location>
</feature>
<keyword evidence="3" id="KW-1003">Cell membrane</keyword>
<keyword evidence="10 14" id="KW-0472">Membrane</keyword>
<accession>A0AA35KHJ8</accession>
<dbReference type="InterPro" id="IPR000203">
    <property type="entry name" value="GPS"/>
</dbReference>
<evidence type="ECO:0000256" key="14">
    <source>
        <dbReference type="SAM" id="Phobius"/>
    </source>
</evidence>
<feature type="transmembrane region" description="Helical" evidence="14">
    <location>
        <begin position="407"/>
        <end position="424"/>
    </location>
</feature>
<keyword evidence="8" id="KW-0106">Calcium</keyword>
<dbReference type="SUPFAM" id="SSF81321">
    <property type="entry name" value="Family A G protein-coupled receptor-like"/>
    <property type="match status" value="1"/>
</dbReference>
<dbReference type="PROSITE" id="PS00650">
    <property type="entry name" value="G_PROTEIN_RECEP_F2_2"/>
    <property type="match status" value="1"/>
</dbReference>
<keyword evidence="9 14" id="KW-1133">Transmembrane helix</keyword>
<evidence type="ECO:0000256" key="1">
    <source>
        <dbReference type="ARBA" id="ARBA00004651"/>
    </source>
</evidence>
<dbReference type="Gene3D" id="1.20.1070.10">
    <property type="entry name" value="Rhodopsin 7-helix transmembrane proteins"/>
    <property type="match status" value="1"/>
</dbReference>
<feature type="transmembrane region" description="Helical" evidence="14">
    <location>
        <begin position="481"/>
        <end position="499"/>
    </location>
</feature>
<evidence type="ECO:0000259" key="15">
    <source>
        <dbReference type="PROSITE" id="PS50221"/>
    </source>
</evidence>
<evidence type="ECO:0000256" key="11">
    <source>
        <dbReference type="ARBA" id="ARBA00023157"/>
    </source>
</evidence>
<dbReference type="CDD" id="cd15439">
    <property type="entry name" value="7tmB2_EMR"/>
    <property type="match status" value="1"/>
</dbReference>
<dbReference type="PANTHER" id="PTHR12011:SF433">
    <property type="entry name" value="ADHESION G PROTEIN-COUPLED RECEPTOR E1-LIKE-RELATED"/>
    <property type="match status" value="1"/>
</dbReference>
<dbReference type="InterPro" id="IPR017983">
    <property type="entry name" value="GPCR_2_secretin-like_CS"/>
</dbReference>
<feature type="transmembrane region" description="Helical" evidence="14">
    <location>
        <begin position="436"/>
        <end position="460"/>
    </location>
</feature>
<dbReference type="InterPro" id="IPR017981">
    <property type="entry name" value="GPCR_2-like_7TM"/>
</dbReference>
<dbReference type="InterPro" id="IPR001740">
    <property type="entry name" value="GPCR_2_EMR1-like_rcpt"/>
</dbReference>
<evidence type="ECO:0000256" key="13">
    <source>
        <dbReference type="SAM" id="MobiDB-lite"/>
    </source>
</evidence>
<dbReference type="PRINTS" id="PR01128">
    <property type="entry name" value="EMR1HORMONER"/>
</dbReference>
<sequence>MRPTLSCLLLGIFKTHSPPNGSGHDSRKVNSVSVCCSESSATGLNVYVDDEDSTTSDNDTSVDCGPNSVSYSNSSCVCEEGYREMTTLGTNHTSCEKIPYHCQPDINYFSHNNSYYCSVVGPAFNVFLSFCENGSVIPTSLQDTVGSVDKLLVSSSLQSIETNEERVSAVTLVLDGLASTAVAKAIASPEHQSQTVVTNSIVIQTHIISEEFISKNEALHLEAQEDQMTIDPRAVIDRITQGPVAVAFMSYSGLGSLLSGILLQDETQQSRGILGEIFHMNSRMLSASTSRWMRNISSPVNLTFRHLENKVPQEKVVCIHWDSASRSGAWSPEGCQLLQSNSTHSECSCQYLSNFAVLMAPTPKQGALILSIISYIGLNISLICLFLSIVTFLFCRSVQNSSTFIHLQLSLCLFFADLIFLIGIDKTQNKILCSVIAGTLHYLFLACFVWMFLEGVNLFIIVKNLKVANYGGTSKCMKISMYLCGYGLPAMIVGISAAISPGSYGTHYHCWLNHEKGFIWSFLGPVCAIIVINIMFFCLILMILRMKLASLNSEITTLRNTRSLTFKAMAHVFILGVTWCLGLFQFGPLAEVMAYLFTITNSVQGFFIFLVHCLLNKKVRETYWRLISCKKDIKSPASDMTMTSVPITNPMRKEESTASGNQQMVGWGTEP</sequence>
<name>A0AA35KHJ8_9SAUR</name>
<evidence type="ECO:0000256" key="2">
    <source>
        <dbReference type="ARBA" id="ARBA00007343"/>
    </source>
</evidence>
<evidence type="ECO:0000256" key="3">
    <source>
        <dbReference type="ARBA" id="ARBA00022475"/>
    </source>
</evidence>
<keyword evidence="17" id="KW-0675">Receptor</keyword>
<evidence type="ECO:0000256" key="9">
    <source>
        <dbReference type="ARBA" id="ARBA00022989"/>
    </source>
</evidence>
<feature type="transmembrane region" description="Helical" evidence="14">
    <location>
        <begin position="564"/>
        <end position="586"/>
    </location>
</feature>
<feature type="domain" description="GAIN-B" evidence="15">
    <location>
        <begin position="203"/>
        <end position="365"/>
    </location>
</feature>
<dbReference type="InterPro" id="IPR000832">
    <property type="entry name" value="GPCR_2_secretin-like"/>
</dbReference>
<feature type="transmembrane region" description="Helical" evidence="14">
    <location>
        <begin position="519"/>
        <end position="544"/>
    </location>
</feature>
<dbReference type="EMBL" id="OX395131">
    <property type="protein sequence ID" value="CAI5777389.1"/>
    <property type="molecule type" value="Genomic_DNA"/>
</dbReference>
<feature type="region of interest" description="Disordered" evidence="13">
    <location>
        <begin position="651"/>
        <end position="671"/>
    </location>
</feature>
<comment type="subcellular location">
    <subcellularLocation>
        <location evidence="1">Cell membrane</location>
        <topology evidence="1">Multi-pass membrane protein</topology>
    </subcellularLocation>
</comment>
<evidence type="ECO:0000313" key="18">
    <source>
        <dbReference type="Proteomes" id="UP001178461"/>
    </source>
</evidence>
<gene>
    <name evidence="17" type="ORF">PODLI_1B025476</name>
</gene>
<dbReference type="PRINTS" id="PR00249">
    <property type="entry name" value="GPCRSECRETIN"/>
</dbReference>
<evidence type="ECO:0000256" key="5">
    <source>
        <dbReference type="ARBA" id="ARBA00022692"/>
    </source>
</evidence>
<proteinExistence type="inferred from homology"/>
<dbReference type="GO" id="GO:0007189">
    <property type="term" value="P:adenylate cyclase-activating G protein-coupled receptor signaling pathway"/>
    <property type="evidence" value="ECO:0007669"/>
    <property type="project" value="TreeGrafter"/>
</dbReference>
<evidence type="ECO:0000256" key="7">
    <source>
        <dbReference type="ARBA" id="ARBA00022737"/>
    </source>
</evidence>
<evidence type="ECO:0000256" key="10">
    <source>
        <dbReference type="ARBA" id="ARBA00023136"/>
    </source>
</evidence>
<dbReference type="Pfam" id="PF00002">
    <property type="entry name" value="7tm_2"/>
    <property type="match status" value="1"/>
</dbReference>